<feature type="domain" description="WYL" evidence="1">
    <location>
        <begin position="45"/>
        <end position="94"/>
    </location>
</feature>
<dbReference type="CDD" id="cd07177">
    <property type="entry name" value="terB_like"/>
    <property type="match status" value="1"/>
</dbReference>
<reference evidence="3" key="1">
    <citation type="journal article" date="2019" name="Int. J. Syst. Evol. Microbiol.">
        <title>The Global Catalogue of Microorganisms (GCM) 10K type strain sequencing project: providing services to taxonomists for standard genome sequencing and annotation.</title>
        <authorList>
            <consortium name="The Broad Institute Genomics Platform"/>
            <consortium name="The Broad Institute Genome Sequencing Center for Infectious Disease"/>
            <person name="Wu L."/>
            <person name="Ma J."/>
        </authorList>
    </citation>
    <scope>NUCLEOTIDE SEQUENCE [LARGE SCALE GENOMIC DNA]</scope>
    <source>
        <strain evidence="3">CGMCC 1.16326</strain>
    </source>
</reference>
<dbReference type="InterPro" id="IPR026881">
    <property type="entry name" value="WYL_dom"/>
</dbReference>
<dbReference type="Proteomes" id="UP001596104">
    <property type="component" value="Unassembled WGS sequence"/>
</dbReference>
<dbReference type="SUPFAM" id="SSF158682">
    <property type="entry name" value="TerB-like"/>
    <property type="match status" value="1"/>
</dbReference>
<dbReference type="EMBL" id="JBHSLV010000002">
    <property type="protein sequence ID" value="MFC5391215.1"/>
    <property type="molecule type" value="Genomic_DNA"/>
</dbReference>
<protein>
    <submittedName>
        <fullName evidence="2">WYL domain-containing protein</fullName>
    </submittedName>
</protein>
<dbReference type="RefSeq" id="WP_377005979.1">
    <property type="nucleotide sequence ID" value="NZ_JBHSLV010000002.1"/>
</dbReference>
<sequence>MAGGLEWLDGQAAKLARRYRQRGRERDEEEGTLPAPRVSERHDLLLHMHYRDSAGDTSERTVLVREVFRREGIIYLGGHCHLREMTRVFRGDRIVLLANGRTGEVIEDAAEFLEGIAPPDDKAFATMGYREGQPLVWTGKEASALRQRTRPLAIMMMALAKADGEWHPEEVRVLEALVDDGASAAGLKSDIRGRLRLVGEFAAIVPSGNLLTRACRAVLADRQIYADAPGWCRRMIEADGRTRPEELHEYRAIVARLAELAEDV</sequence>
<keyword evidence="3" id="KW-1185">Reference proteome</keyword>
<comment type="caution">
    <text evidence="2">The sequence shown here is derived from an EMBL/GenBank/DDBJ whole genome shotgun (WGS) entry which is preliminary data.</text>
</comment>
<evidence type="ECO:0000313" key="2">
    <source>
        <dbReference type="EMBL" id="MFC5391215.1"/>
    </source>
</evidence>
<dbReference type="InterPro" id="IPR029024">
    <property type="entry name" value="TerB-like"/>
</dbReference>
<accession>A0ABW0H2N4</accession>
<evidence type="ECO:0000313" key="3">
    <source>
        <dbReference type="Proteomes" id="UP001596104"/>
    </source>
</evidence>
<organism evidence="2 3">
    <name type="scientific">Bosea vestrisii</name>
    <dbReference type="NCBI Taxonomy" id="151416"/>
    <lineage>
        <taxon>Bacteria</taxon>
        <taxon>Pseudomonadati</taxon>
        <taxon>Pseudomonadota</taxon>
        <taxon>Alphaproteobacteria</taxon>
        <taxon>Hyphomicrobiales</taxon>
        <taxon>Boseaceae</taxon>
        <taxon>Bosea</taxon>
    </lineage>
</organism>
<proteinExistence type="predicted"/>
<evidence type="ECO:0000259" key="1">
    <source>
        <dbReference type="Pfam" id="PF13280"/>
    </source>
</evidence>
<name>A0ABW0H2N4_9HYPH</name>
<gene>
    <name evidence="2" type="ORF">ACFPPC_00995</name>
</gene>
<dbReference type="Pfam" id="PF13280">
    <property type="entry name" value="WYL"/>
    <property type="match status" value="1"/>
</dbReference>